<proteinExistence type="predicted"/>
<evidence type="ECO:0000313" key="1">
    <source>
        <dbReference type="EMBL" id="KAK0670299.1"/>
    </source>
</evidence>
<protein>
    <submittedName>
        <fullName evidence="1">Uncharacterized protein</fullName>
    </submittedName>
</protein>
<organism evidence="1 2">
    <name type="scientific">Cercophora samala</name>
    <dbReference type="NCBI Taxonomy" id="330535"/>
    <lineage>
        <taxon>Eukaryota</taxon>
        <taxon>Fungi</taxon>
        <taxon>Dikarya</taxon>
        <taxon>Ascomycota</taxon>
        <taxon>Pezizomycotina</taxon>
        <taxon>Sordariomycetes</taxon>
        <taxon>Sordariomycetidae</taxon>
        <taxon>Sordariales</taxon>
        <taxon>Lasiosphaeriaceae</taxon>
        <taxon>Cercophora</taxon>
    </lineage>
</organism>
<sequence>MQEGVDAYTSGSKSIAFLTPGCDQGIGKADIIASANAWIGICGCQCHEETAEGAGDGDGLAAARFRGAVLSKRRASQGMLGPLKICPVKLLGPRAGAVTKEARFARERSRIASLNAQAEKKEIDAVVAVPLADVTDAHSSSESCQ</sequence>
<keyword evidence="2" id="KW-1185">Reference proteome</keyword>
<gene>
    <name evidence="1" type="ORF">QBC41DRAFT_345645</name>
</gene>
<evidence type="ECO:0000313" key="2">
    <source>
        <dbReference type="Proteomes" id="UP001174997"/>
    </source>
</evidence>
<dbReference type="EMBL" id="JAULSY010000033">
    <property type="protein sequence ID" value="KAK0670299.1"/>
    <property type="molecule type" value="Genomic_DNA"/>
</dbReference>
<name>A0AA40DBA5_9PEZI</name>
<comment type="caution">
    <text evidence="1">The sequence shown here is derived from an EMBL/GenBank/DDBJ whole genome shotgun (WGS) entry which is preliminary data.</text>
</comment>
<reference evidence="1" key="1">
    <citation type="submission" date="2023-06" db="EMBL/GenBank/DDBJ databases">
        <title>Genome-scale phylogeny and comparative genomics of the fungal order Sordariales.</title>
        <authorList>
            <consortium name="Lawrence Berkeley National Laboratory"/>
            <person name="Hensen N."/>
            <person name="Bonometti L."/>
            <person name="Westerberg I."/>
            <person name="Brannstrom I.O."/>
            <person name="Guillou S."/>
            <person name="Cros-Aarteil S."/>
            <person name="Calhoun S."/>
            <person name="Haridas S."/>
            <person name="Kuo A."/>
            <person name="Mondo S."/>
            <person name="Pangilinan J."/>
            <person name="Riley R."/>
            <person name="Labutti K."/>
            <person name="Andreopoulos B."/>
            <person name="Lipzen A."/>
            <person name="Chen C."/>
            <person name="Yanf M."/>
            <person name="Daum C."/>
            <person name="Ng V."/>
            <person name="Clum A."/>
            <person name="Steindorff A."/>
            <person name="Ohm R."/>
            <person name="Martin F."/>
            <person name="Silar P."/>
            <person name="Natvig D."/>
            <person name="Lalanne C."/>
            <person name="Gautier V."/>
            <person name="Ament-Velasquez S.L."/>
            <person name="Kruys A."/>
            <person name="Hutchinson M.I."/>
            <person name="Powell A.J."/>
            <person name="Barry K."/>
            <person name="Miller A.N."/>
            <person name="Grigoriev I.V."/>
            <person name="Debuchy R."/>
            <person name="Gladieux P."/>
            <person name="Thoren M.H."/>
            <person name="Johannesson H."/>
        </authorList>
    </citation>
    <scope>NUCLEOTIDE SEQUENCE</scope>
    <source>
        <strain evidence="1">CBS 307.81</strain>
    </source>
</reference>
<dbReference type="Proteomes" id="UP001174997">
    <property type="component" value="Unassembled WGS sequence"/>
</dbReference>
<accession>A0AA40DBA5</accession>
<dbReference type="AlphaFoldDB" id="A0AA40DBA5"/>